<dbReference type="RefSeq" id="WP_281793047.1">
    <property type="nucleotide sequence ID" value="NZ_BSDR01000001.1"/>
</dbReference>
<dbReference type="InterPro" id="IPR045039">
    <property type="entry name" value="NSI-like"/>
</dbReference>
<dbReference type="NCBIfam" id="NF005840">
    <property type="entry name" value="PRK07757.1"/>
    <property type="match status" value="1"/>
</dbReference>
<evidence type="ECO:0000259" key="3">
    <source>
        <dbReference type="PROSITE" id="PS51186"/>
    </source>
</evidence>
<dbReference type="PANTHER" id="PTHR43626:SF4">
    <property type="entry name" value="GCN5-RELATED N-ACETYLTRANSFERASE 2, CHLOROPLASTIC"/>
    <property type="match status" value="1"/>
</dbReference>
<dbReference type="PROSITE" id="PS51186">
    <property type="entry name" value="GNAT"/>
    <property type="match status" value="1"/>
</dbReference>
<keyword evidence="5" id="KW-1185">Reference proteome</keyword>
<dbReference type="InterPro" id="IPR016181">
    <property type="entry name" value="Acyl_CoA_acyltransferase"/>
</dbReference>
<proteinExistence type="predicted"/>
<evidence type="ECO:0000313" key="5">
    <source>
        <dbReference type="Proteomes" id="UP001144372"/>
    </source>
</evidence>
<dbReference type="CDD" id="cd04301">
    <property type="entry name" value="NAT_SF"/>
    <property type="match status" value="1"/>
</dbReference>
<dbReference type="GO" id="GO:0008080">
    <property type="term" value="F:N-acetyltransferase activity"/>
    <property type="evidence" value="ECO:0007669"/>
    <property type="project" value="InterPro"/>
</dbReference>
<dbReference type="PANTHER" id="PTHR43626">
    <property type="entry name" value="ACYL-COA N-ACYLTRANSFERASE"/>
    <property type="match status" value="1"/>
</dbReference>
<comment type="caution">
    <text evidence="4">The sequence shown here is derived from an EMBL/GenBank/DDBJ whole genome shotgun (WGS) entry which is preliminary data.</text>
</comment>
<dbReference type="Proteomes" id="UP001144372">
    <property type="component" value="Unassembled WGS sequence"/>
</dbReference>
<dbReference type="EMBL" id="BSDR01000001">
    <property type="protein sequence ID" value="GLI33827.1"/>
    <property type="molecule type" value="Genomic_DNA"/>
</dbReference>
<protein>
    <submittedName>
        <fullName evidence="4">Acetyltransferase</fullName>
    </submittedName>
</protein>
<evidence type="ECO:0000256" key="2">
    <source>
        <dbReference type="ARBA" id="ARBA00023315"/>
    </source>
</evidence>
<organism evidence="4 5">
    <name type="scientific">Desulforhabdus amnigena</name>
    <dbReference type="NCBI Taxonomy" id="40218"/>
    <lineage>
        <taxon>Bacteria</taxon>
        <taxon>Pseudomonadati</taxon>
        <taxon>Thermodesulfobacteriota</taxon>
        <taxon>Syntrophobacteria</taxon>
        <taxon>Syntrophobacterales</taxon>
        <taxon>Syntrophobacteraceae</taxon>
        <taxon>Desulforhabdus</taxon>
    </lineage>
</organism>
<keyword evidence="2" id="KW-0012">Acyltransferase</keyword>
<dbReference type="Pfam" id="PF00583">
    <property type="entry name" value="Acetyltransf_1"/>
    <property type="match status" value="1"/>
</dbReference>
<dbReference type="InterPro" id="IPR000182">
    <property type="entry name" value="GNAT_dom"/>
</dbReference>
<sequence>MIRKARIADVPHIQKMLGDFAREGKLLPRSLSELYTNLRDMFVAVETETDRVIGCCSLHIMWENLAEVRSLAVMPSYQKRGIGRKLVEACIEEARELGIRRLFTLTYKDKFFEHMGFQLADKNIFPQKIWADCLHCPKFPECDEIALVLDIQVQNSPSPCNG</sequence>
<name>A0A9W6FRS0_9BACT</name>
<keyword evidence="1" id="KW-0808">Transferase</keyword>
<dbReference type="SUPFAM" id="SSF55729">
    <property type="entry name" value="Acyl-CoA N-acyltransferases (Nat)"/>
    <property type="match status" value="1"/>
</dbReference>
<evidence type="ECO:0000256" key="1">
    <source>
        <dbReference type="ARBA" id="ARBA00022679"/>
    </source>
</evidence>
<feature type="domain" description="N-acetyltransferase" evidence="3">
    <location>
        <begin position="1"/>
        <end position="143"/>
    </location>
</feature>
<reference evidence="4" key="1">
    <citation type="submission" date="2022-12" db="EMBL/GenBank/DDBJ databases">
        <title>Reference genome sequencing for broad-spectrum identification of bacterial and archaeal isolates by mass spectrometry.</title>
        <authorList>
            <person name="Sekiguchi Y."/>
            <person name="Tourlousse D.M."/>
        </authorList>
    </citation>
    <scope>NUCLEOTIDE SEQUENCE</scope>
    <source>
        <strain evidence="4">ASRB1</strain>
    </source>
</reference>
<accession>A0A9W6FRS0</accession>
<dbReference type="Gene3D" id="3.40.630.30">
    <property type="match status" value="1"/>
</dbReference>
<dbReference type="AlphaFoldDB" id="A0A9W6FRS0"/>
<dbReference type="GO" id="GO:0005737">
    <property type="term" value="C:cytoplasm"/>
    <property type="evidence" value="ECO:0007669"/>
    <property type="project" value="TreeGrafter"/>
</dbReference>
<gene>
    <name evidence="4" type="ORF">DAMNIGENAA_12600</name>
</gene>
<evidence type="ECO:0000313" key="4">
    <source>
        <dbReference type="EMBL" id="GLI33827.1"/>
    </source>
</evidence>